<feature type="non-terminal residue" evidence="1">
    <location>
        <position position="1"/>
    </location>
</feature>
<proteinExistence type="predicted"/>
<evidence type="ECO:0000313" key="2">
    <source>
        <dbReference type="Proteomes" id="UP000265520"/>
    </source>
</evidence>
<name>A0A392WC07_9FABA</name>
<accession>A0A392WC07</accession>
<dbReference type="AlphaFoldDB" id="A0A392WC07"/>
<dbReference type="Proteomes" id="UP000265520">
    <property type="component" value="Unassembled WGS sequence"/>
</dbReference>
<keyword evidence="2" id="KW-1185">Reference proteome</keyword>
<organism evidence="1 2">
    <name type="scientific">Trifolium medium</name>
    <dbReference type="NCBI Taxonomy" id="97028"/>
    <lineage>
        <taxon>Eukaryota</taxon>
        <taxon>Viridiplantae</taxon>
        <taxon>Streptophyta</taxon>
        <taxon>Embryophyta</taxon>
        <taxon>Tracheophyta</taxon>
        <taxon>Spermatophyta</taxon>
        <taxon>Magnoliopsida</taxon>
        <taxon>eudicotyledons</taxon>
        <taxon>Gunneridae</taxon>
        <taxon>Pentapetalae</taxon>
        <taxon>rosids</taxon>
        <taxon>fabids</taxon>
        <taxon>Fabales</taxon>
        <taxon>Fabaceae</taxon>
        <taxon>Papilionoideae</taxon>
        <taxon>50 kb inversion clade</taxon>
        <taxon>NPAAA clade</taxon>
        <taxon>Hologalegina</taxon>
        <taxon>IRL clade</taxon>
        <taxon>Trifolieae</taxon>
        <taxon>Trifolium</taxon>
    </lineage>
</organism>
<protein>
    <submittedName>
        <fullName evidence="1">Uncharacterized protein</fullName>
    </submittedName>
</protein>
<comment type="caution">
    <text evidence="1">The sequence shown here is derived from an EMBL/GenBank/DDBJ whole genome shotgun (WGS) entry which is preliminary data.</text>
</comment>
<sequence length="28" mass="2987">PSYLAPDEYGCADEVAGMVDSADQARQK</sequence>
<evidence type="ECO:0000313" key="1">
    <source>
        <dbReference type="EMBL" id="MCI98154.1"/>
    </source>
</evidence>
<reference evidence="1 2" key="1">
    <citation type="journal article" date="2018" name="Front. Plant Sci.">
        <title>Red Clover (Trifolium pratense) and Zigzag Clover (T. medium) - A Picture of Genomic Similarities and Differences.</title>
        <authorList>
            <person name="Dluhosova J."/>
            <person name="Istvanek J."/>
            <person name="Nedelnik J."/>
            <person name="Repkova J."/>
        </authorList>
    </citation>
    <scope>NUCLEOTIDE SEQUENCE [LARGE SCALE GENOMIC DNA]</scope>
    <source>
        <strain evidence="2">cv. 10/8</strain>
        <tissue evidence="1">Leaf</tissue>
    </source>
</reference>
<dbReference type="EMBL" id="LXQA011465622">
    <property type="protein sequence ID" value="MCI98154.1"/>
    <property type="molecule type" value="Genomic_DNA"/>
</dbReference>